<organism evidence="12">
    <name type="scientific">Rodentolepis nana</name>
    <name type="common">Dwarf tapeworm</name>
    <name type="synonym">Hymenolepis nana</name>
    <dbReference type="NCBI Taxonomy" id="102285"/>
    <lineage>
        <taxon>Eukaryota</taxon>
        <taxon>Metazoa</taxon>
        <taxon>Spiralia</taxon>
        <taxon>Lophotrochozoa</taxon>
        <taxon>Platyhelminthes</taxon>
        <taxon>Cestoda</taxon>
        <taxon>Eucestoda</taxon>
        <taxon>Cyclophyllidea</taxon>
        <taxon>Hymenolepididae</taxon>
        <taxon>Rodentolepis</taxon>
    </lineage>
</organism>
<dbReference type="PRINTS" id="PR00205">
    <property type="entry name" value="CADHERIN"/>
</dbReference>
<keyword evidence="5" id="KW-0130">Cell adhesion</keyword>
<dbReference type="CDD" id="cd11304">
    <property type="entry name" value="Cadherin_repeat"/>
    <property type="match status" value="7"/>
</dbReference>
<evidence type="ECO:0000256" key="4">
    <source>
        <dbReference type="ARBA" id="ARBA00022837"/>
    </source>
</evidence>
<dbReference type="GO" id="GO:0005911">
    <property type="term" value="C:cell-cell junction"/>
    <property type="evidence" value="ECO:0007669"/>
    <property type="project" value="TreeGrafter"/>
</dbReference>
<sequence>MRHDCLQYFPILFILFLYYPPQRIFGSNLSFSKSLHRYDSINNVPFSFPLSSYTASILPDIGPNNYILTNEPRFGVPEPFNGRPSGTVSFAILGNLECRESFSTETFKQGGFYFLRLRTTHNADFNSKKQSTYSFDIQAVFQSEQISNRPPITLTNKTRITIRLIDRNDNCPFFSQDIFQLTAFENATLFTKIGTVHATDADRGIDGQIYYFLQPERILVPFRIDSRSGDIFPTKSLTIKRGDSTISEQVTYFSKFEGLTDYSFKVIARHRGNLSHVSCEFVSHAQVHVKVKPIRSNGPHISSFLHTDIEKPGSPGTVYATVSVTSLENPLNTHLSIVEPEAAALFELVRLGQQSKWQLQLKFQYPALSLSSKVGLTLEAVDAEIATVGHIPSSSRHFLEVTLLPQLAFQIRLPQELHLSVSEVALVNSTVYIINPNLSFYIHNSSFLFSETKKSVNVPFRITETGAVVVTKPIDLETLGTDRLEIAFTVVDRNNILLSSMADSKLVINILDYNEYSPEILNDGAECSIAENLPVGSEVLQIEARDPDFSATRLSFSLFDEDKLPFSFSTNKPGSMILKTPLDAETMPMEFHVKVKVSDSGLPFPRSMMVIYLIRIIDINEFSPVFVEKSCEAQLVVTPSGQIQTFAPSGLELGRFFAEDLDRDGSSAVKIRLASTTVSRPCFKLDSDTGRLQLICSNIGLPESSITVNLEATDGELNSEQQFELKINLEKAGYGRVYSKSCQPSGIYEKIQEQKQKRSDYEYRLADITSIDTFFKRNDEVITPSLSVPTVLRLPENLPIGTPILTFSAKFLESFKGGQFPQLIYGVVGLQTFLSNNDTMLPPYQAFRLRGDSTSDVSVDDEMVLEVAAPIDREISSEFLISLRVCVLQDSTRLCASSSVSILIEDILDAPPRFVIDDSQAGTHTFFVSEDEAEGSIIGQVAVVDDDIESKLRFSIGNYKEHFKIHHRTGRISLKQRLDRETLDSYLVSVKVADILDNHTLNSPSELNALALKSTPDWALERTATTYVRINVLDANDNNPEFIGTYNDIVIPSDFPKGAYVTTLRAKDADESQNAILQYSLFGSEADKSCFDCDIATGVVRIAAECEGLQPGYTHSLTAWVRDLGSPESRQTSTEFKVTVLGLRVNVYPPRFNNLNGLYQGRLKEGAPIGSRVLEFGSENSLLMRANDPEGLPLIFRTVGGSGLGTFTATSEGFIISTREVDAESTPFSGGYWLEVYAEEDQSSNETLTATDGIPPRFAVAEVFIQVSFFSQTSLFMNVRSPDSL</sequence>
<evidence type="ECO:0000313" key="10">
    <source>
        <dbReference type="EMBL" id="VDO00808.1"/>
    </source>
</evidence>
<evidence type="ECO:0000256" key="6">
    <source>
        <dbReference type="ARBA" id="ARBA00022989"/>
    </source>
</evidence>
<evidence type="ECO:0000256" key="5">
    <source>
        <dbReference type="ARBA" id="ARBA00022889"/>
    </source>
</evidence>
<keyword evidence="11" id="KW-1185">Reference proteome</keyword>
<dbReference type="STRING" id="102285.A0A0R3TD11"/>
<evidence type="ECO:0000256" key="8">
    <source>
        <dbReference type="PROSITE-ProRule" id="PRU00043"/>
    </source>
</evidence>
<dbReference type="InterPro" id="IPR002126">
    <property type="entry name" value="Cadherin-like_dom"/>
</dbReference>
<feature type="domain" description="Cadherin" evidence="9">
    <location>
        <begin position="49"/>
        <end position="174"/>
    </location>
</feature>
<feature type="domain" description="Cadherin" evidence="9">
    <location>
        <begin position="528"/>
        <end position="626"/>
    </location>
</feature>
<feature type="domain" description="Cadherin" evidence="9">
    <location>
        <begin position="1051"/>
        <end position="1152"/>
    </location>
</feature>
<evidence type="ECO:0000259" key="9">
    <source>
        <dbReference type="PROSITE" id="PS50268"/>
    </source>
</evidence>
<dbReference type="PROSITE" id="PS00232">
    <property type="entry name" value="CADHERIN_1"/>
    <property type="match status" value="2"/>
</dbReference>
<keyword evidence="6" id="KW-1133">Transmembrane helix</keyword>
<evidence type="ECO:0000256" key="2">
    <source>
        <dbReference type="ARBA" id="ARBA00022692"/>
    </source>
</evidence>
<feature type="domain" description="Cadherin" evidence="9">
    <location>
        <begin position="920"/>
        <end position="1042"/>
    </location>
</feature>
<keyword evidence="4 8" id="KW-0106">Calcium</keyword>
<protein>
    <submittedName>
        <fullName evidence="12">Cadherin domain-containing protein</fullName>
    </submittedName>
</protein>
<evidence type="ECO:0000256" key="3">
    <source>
        <dbReference type="ARBA" id="ARBA00022737"/>
    </source>
</evidence>
<dbReference type="PROSITE" id="PS50268">
    <property type="entry name" value="CADHERIN_2"/>
    <property type="match status" value="8"/>
</dbReference>
<dbReference type="SUPFAM" id="SSF49313">
    <property type="entry name" value="Cadherin-like"/>
    <property type="match status" value="5"/>
</dbReference>
<dbReference type="SMART" id="SM00112">
    <property type="entry name" value="CA"/>
    <property type="match status" value="7"/>
</dbReference>
<dbReference type="PANTHER" id="PTHR24025">
    <property type="entry name" value="DESMOGLEIN FAMILY MEMBER"/>
    <property type="match status" value="1"/>
</dbReference>
<feature type="domain" description="Cadherin" evidence="9">
    <location>
        <begin position="413"/>
        <end position="520"/>
    </location>
</feature>
<dbReference type="Pfam" id="PF00028">
    <property type="entry name" value="Cadherin"/>
    <property type="match status" value="2"/>
</dbReference>
<comment type="subcellular location">
    <subcellularLocation>
        <location evidence="1">Membrane</location>
    </subcellularLocation>
</comment>
<dbReference type="OrthoDB" id="6252479at2759"/>
<dbReference type="InterPro" id="IPR050971">
    <property type="entry name" value="Cadherin-domain_protein"/>
</dbReference>
<keyword evidence="7" id="KW-0472">Membrane</keyword>
<proteinExistence type="predicted"/>
<dbReference type="EMBL" id="UZAE01003858">
    <property type="protein sequence ID" value="VDO00808.1"/>
    <property type="molecule type" value="Genomic_DNA"/>
</dbReference>
<evidence type="ECO:0000313" key="12">
    <source>
        <dbReference type="WBParaSite" id="HNAJ_0000495001-mRNA-1"/>
    </source>
</evidence>
<dbReference type="WBParaSite" id="HNAJ_0000495001-mRNA-1">
    <property type="protein sequence ID" value="HNAJ_0000495001-mRNA-1"/>
    <property type="gene ID" value="HNAJ_0000495001"/>
</dbReference>
<dbReference type="GO" id="GO:0007156">
    <property type="term" value="P:homophilic cell adhesion via plasma membrane adhesion molecules"/>
    <property type="evidence" value="ECO:0007669"/>
    <property type="project" value="InterPro"/>
</dbReference>
<feature type="domain" description="Cadherin" evidence="9">
    <location>
        <begin position="175"/>
        <end position="301"/>
    </location>
</feature>
<evidence type="ECO:0000256" key="7">
    <source>
        <dbReference type="ARBA" id="ARBA00023136"/>
    </source>
</evidence>
<reference evidence="12" key="1">
    <citation type="submission" date="2017-02" db="UniProtKB">
        <authorList>
            <consortium name="WormBaseParasite"/>
        </authorList>
    </citation>
    <scope>IDENTIFICATION</scope>
</reference>
<name>A0A0R3TD11_RODNA</name>
<evidence type="ECO:0000256" key="1">
    <source>
        <dbReference type="ARBA" id="ARBA00004370"/>
    </source>
</evidence>
<keyword evidence="2" id="KW-0812">Transmembrane</keyword>
<evidence type="ECO:0000313" key="11">
    <source>
        <dbReference type="Proteomes" id="UP000278807"/>
    </source>
</evidence>
<dbReference type="GO" id="GO:0005509">
    <property type="term" value="F:calcium ion binding"/>
    <property type="evidence" value="ECO:0007669"/>
    <property type="project" value="UniProtKB-UniRule"/>
</dbReference>
<feature type="domain" description="Cadherin" evidence="9">
    <location>
        <begin position="786"/>
        <end position="914"/>
    </location>
</feature>
<dbReference type="Proteomes" id="UP000278807">
    <property type="component" value="Unassembled WGS sequence"/>
</dbReference>
<reference evidence="10 11" key="2">
    <citation type="submission" date="2018-11" db="EMBL/GenBank/DDBJ databases">
        <authorList>
            <consortium name="Pathogen Informatics"/>
        </authorList>
    </citation>
    <scope>NUCLEOTIDE SEQUENCE [LARGE SCALE GENOMIC DNA]</scope>
</reference>
<keyword evidence="3" id="KW-0677">Repeat</keyword>
<accession>A0A0R3TD11</accession>
<gene>
    <name evidence="10" type="ORF">HNAJ_LOCUS4948</name>
</gene>
<dbReference type="Gene3D" id="2.60.40.60">
    <property type="entry name" value="Cadherins"/>
    <property type="match status" value="7"/>
</dbReference>
<feature type="domain" description="Cadherin" evidence="9">
    <location>
        <begin position="1155"/>
        <end position="1284"/>
    </location>
</feature>
<dbReference type="PANTHER" id="PTHR24025:SF23">
    <property type="entry name" value="NEURAL-CADHERIN"/>
    <property type="match status" value="1"/>
</dbReference>
<dbReference type="GO" id="GO:0005886">
    <property type="term" value="C:plasma membrane"/>
    <property type="evidence" value="ECO:0007669"/>
    <property type="project" value="InterPro"/>
</dbReference>
<dbReference type="InterPro" id="IPR015919">
    <property type="entry name" value="Cadherin-like_sf"/>
</dbReference>
<dbReference type="InterPro" id="IPR020894">
    <property type="entry name" value="Cadherin_CS"/>
</dbReference>